<feature type="signal peptide" evidence="1">
    <location>
        <begin position="1"/>
        <end position="22"/>
    </location>
</feature>
<organism evidence="2 3">
    <name type="scientific">Shewanella maritima</name>
    <dbReference type="NCBI Taxonomy" id="2520507"/>
    <lineage>
        <taxon>Bacteria</taxon>
        <taxon>Pseudomonadati</taxon>
        <taxon>Pseudomonadota</taxon>
        <taxon>Gammaproteobacteria</taxon>
        <taxon>Alteromonadales</taxon>
        <taxon>Shewanellaceae</taxon>
        <taxon>Shewanella</taxon>
    </lineage>
</organism>
<proteinExistence type="predicted"/>
<keyword evidence="1" id="KW-0732">Signal</keyword>
<evidence type="ECO:0000313" key="3">
    <source>
        <dbReference type="Proteomes" id="UP000291106"/>
    </source>
</evidence>
<dbReference type="EMBL" id="CP036200">
    <property type="protein sequence ID" value="QBF84489.1"/>
    <property type="molecule type" value="Genomic_DNA"/>
</dbReference>
<protein>
    <submittedName>
        <fullName evidence="2">Uncharacterized protein</fullName>
    </submittedName>
</protein>
<evidence type="ECO:0000256" key="1">
    <source>
        <dbReference type="SAM" id="SignalP"/>
    </source>
</evidence>
<dbReference type="Proteomes" id="UP000291106">
    <property type="component" value="Chromosome"/>
</dbReference>
<gene>
    <name evidence="2" type="ORF">EXU30_18825</name>
</gene>
<sequence length="423" mass="47713">MNTKFNKLTAMLVATFALTACNDDDSVTPTDELPRTVTVSISSPFYKEVNLKSETPQLDGSFIKVYDKRGYPHILRTDSYRLEVNDMVDGLGEDQVIYIEDITDASGIQLDITGQAEITLVYDGSLVSELQYYYTAFGFEEVNRSINDITIIADQDPDYTYVTVDVTEDVDALNSFINSWHFGAMRNEDETVGYHFGYVRQDSEVVLTTSYGIEYQDFIDYEQQKGKHVRYSINRNEEGGIIITPPDFGKPLEPITPVEPVLSAEEVRFADIVAVNVDGSVQLTPNDASGRDESVSEKEAFAFKSVSSEEIIKFQNVQIEFDFIKDSELSSPFINIYLDTNNDGEKDETVNYQYNDADGWHFSIASEPNKKLTREEANQLVGDANLVNYWNGPTKAAVFTRFNDDNLNYGKVITVIAHEISFE</sequence>
<reference evidence="2 3" key="1">
    <citation type="submission" date="2019-02" db="EMBL/GenBank/DDBJ databases">
        <title>Shewanella sp. D4-2 isolated from Dokdo Island.</title>
        <authorList>
            <person name="Baek K."/>
        </authorList>
    </citation>
    <scope>NUCLEOTIDE SEQUENCE [LARGE SCALE GENOMIC DNA]</scope>
    <source>
        <strain evidence="2 3">D4-2</strain>
    </source>
</reference>
<dbReference type="KEGG" id="smai:EXU30_18825"/>
<accession>A0A411PLV4</accession>
<name>A0A411PLV4_9GAMM</name>
<evidence type="ECO:0000313" key="2">
    <source>
        <dbReference type="EMBL" id="QBF84489.1"/>
    </source>
</evidence>
<keyword evidence="3" id="KW-1185">Reference proteome</keyword>
<dbReference type="RefSeq" id="WP_130602651.1">
    <property type="nucleotide sequence ID" value="NZ_CP036200.1"/>
</dbReference>
<feature type="chain" id="PRO_5019361905" evidence="1">
    <location>
        <begin position="23"/>
        <end position="423"/>
    </location>
</feature>
<dbReference type="PROSITE" id="PS51257">
    <property type="entry name" value="PROKAR_LIPOPROTEIN"/>
    <property type="match status" value="1"/>
</dbReference>
<dbReference type="AlphaFoldDB" id="A0A411PLV4"/>
<dbReference type="OrthoDB" id="5870552at2"/>